<keyword evidence="3" id="KW-1185">Reference proteome</keyword>
<dbReference type="CDD" id="cd05403">
    <property type="entry name" value="NT_KNTase_like"/>
    <property type="match status" value="1"/>
</dbReference>
<organism evidence="2 3">
    <name type="scientific">Nocardiopsis eucommiae</name>
    <dbReference type="NCBI Taxonomy" id="2831970"/>
    <lineage>
        <taxon>Bacteria</taxon>
        <taxon>Bacillati</taxon>
        <taxon>Actinomycetota</taxon>
        <taxon>Actinomycetes</taxon>
        <taxon>Streptosporangiales</taxon>
        <taxon>Nocardiopsidaceae</taxon>
        <taxon>Nocardiopsis</taxon>
    </lineage>
</organism>
<accession>A0A975L8W6</accession>
<sequence>MHDQHRTPPTALTQRVERLREVALAEPRVEAVLLYGSWSTGEADALSDLDAYVYLAEDLDGREFVSRVAPVRLAYTNLFGILAVVFDDLMRGEFHFDPGSAIAEIATWKGMIHLPDPDAAVLVDRTGRLTEAVRPLAGFVAPDPAPTAEQLMGELANWTLMTAHVLARGEAARAHAALATMVSPHQLKLVRLLRGSTAHWLTPSRALEADLPGRDAARHTATTGSAEPAEVRRALEDSWTWSRELSREAADRWGVDLPEDLHEDIAKLIG</sequence>
<dbReference type="Proteomes" id="UP000682416">
    <property type="component" value="Chromosome"/>
</dbReference>
<dbReference type="SUPFAM" id="SSF81301">
    <property type="entry name" value="Nucleotidyltransferase"/>
    <property type="match status" value="1"/>
</dbReference>
<evidence type="ECO:0000259" key="1">
    <source>
        <dbReference type="Pfam" id="PF21418"/>
    </source>
</evidence>
<dbReference type="EMBL" id="CP074402">
    <property type="protein sequence ID" value="QVJ01043.1"/>
    <property type="molecule type" value="Genomic_DNA"/>
</dbReference>
<dbReference type="Gene3D" id="1.20.120.330">
    <property type="entry name" value="Nucleotidyltransferases domain 2"/>
    <property type="match status" value="1"/>
</dbReference>
<dbReference type="Pfam" id="PF21418">
    <property type="entry name" value="LinB-like_C"/>
    <property type="match status" value="1"/>
</dbReference>
<reference evidence="2" key="1">
    <citation type="submission" date="2021-05" db="EMBL/GenBank/DDBJ databases">
        <authorList>
            <person name="Kaiqin L."/>
            <person name="Jian G."/>
        </authorList>
    </citation>
    <scope>NUCLEOTIDE SEQUENCE</scope>
    <source>
        <strain evidence="2">HDS5</strain>
    </source>
</reference>
<feature type="domain" description="Lincosamide nucleotidyltransferase-like C-terminal" evidence="1">
    <location>
        <begin position="147"/>
        <end position="263"/>
    </location>
</feature>
<evidence type="ECO:0000313" key="2">
    <source>
        <dbReference type="EMBL" id="QVJ01043.1"/>
    </source>
</evidence>
<proteinExistence type="predicted"/>
<protein>
    <submittedName>
        <fullName evidence="2">Nucleotidyltransferase domain-containing protein</fullName>
    </submittedName>
</protein>
<evidence type="ECO:0000313" key="3">
    <source>
        <dbReference type="Proteomes" id="UP000682416"/>
    </source>
</evidence>
<dbReference type="AlphaFoldDB" id="A0A975L8W6"/>
<dbReference type="KEGG" id="nec:KGD82_22635"/>
<dbReference type="InterPro" id="IPR048495">
    <property type="entry name" value="LinB-like_C"/>
</dbReference>
<gene>
    <name evidence="2" type="ORF">KGD82_22635</name>
</gene>
<dbReference type="Gene3D" id="3.30.460.10">
    <property type="entry name" value="Beta Polymerase, domain 2"/>
    <property type="match status" value="1"/>
</dbReference>
<name>A0A975L8W6_9ACTN</name>
<dbReference type="InterPro" id="IPR043519">
    <property type="entry name" value="NT_sf"/>
</dbReference>